<name>A0A8H6N0L8_9PEZI</name>
<evidence type="ECO:0008006" key="4">
    <source>
        <dbReference type="Google" id="ProtNLM"/>
    </source>
</evidence>
<keyword evidence="3" id="KW-1185">Reference proteome</keyword>
<dbReference type="AlphaFoldDB" id="A0A8H6N0L8"/>
<dbReference type="Proteomes" id="UP000652219">
    <property type="component" value="Unassembled WGS sequence"/>
</dbReference>
<evidence type="ECO:0000313" key="2">
    <source>
        <dbReference type="EMBL" id="KAF6815208.1"/>
    </source>
</evidence>
<organism evidence="2 3">
    <name type="scientific">Colletotrichum sojae</name>
    <dbReference type="NCBI Taxonomy" id="2175907"/>
    <lineage>
        <taxon>Eukaryota</taxon>
        <taxon>Fungi</taxon>
        <taxon>Dikarya</taxon>
        <taxon>Ascomycota</taxon>
        <taxon>Pezizomycotina</taxon>
        <taxon>Sordariomycetes</taxon>
        <taxon>Hypocreomycetidae</taxon>
        <taxon>Glomerellales</taxon>
        <taxon>Glomerellaceae</taxon>
        <taxon>Colletotrichum</taxon>
        <taxon>Colletotrichum orchidearum species complex</taxon>
    </lineage>
</organism>
<proteinExistence type="predicted"/>
<reference evidence="2 3" key="1">
    <citation type="journal article" date="2020" name="Phytopathology">
        <title>Genome Sequence Resources of Colletotrichum truncatum, C. plurivorum, C. musicola, and C. sojae: Four Species Pathogenic to Soybean (Glycine max).</title>
        <authorList>
            <person name="Rogerio F."/>
            <person name="Boufleur T.R."/>
            <person name="Ciampi-Guillardi M."/>
            <person name="Sukno S.A."/>
            <person name="Thon M.R."/>
            <person name="Massola Junior N.S."/>
            <person name="Baroncelli R."/>
        </authorList>
    </citation>
    <scope>NUCLEOTIDE SEQUENCE [LARGE SCALE GENOMIC DNA]</scope>
    <source>
        <strain evidence="2 3">LFN0009</strain>
    </source>
</reference>
<comment type="caution">
    <text evidence="2">The sequence shown here is derived from an EMBL/GenBank/DDBJ whole genome shotgun (WGS) entry which is preliminary data.</text>
</comment>
<gene>
    <name evidence="2" type="ORF">CSOJ01_03660</name>
</gene>
<evidence type="ECO:0000313" key="3">
    <source>
        <dbReference type="Proteomes" id="UP000652219"/>
    </source>
</evidence>
<sequence>MEPSDHPGSGPVSGFDLLHIPYDERRGHLKTIMVDAYLGKTGAYLTYPKLAELMKDNHEFSAEVHQDRHRFKKCDIRKRAPTTEKKAILRVATIGKRPHASASTSNVTIHQGGVTKKVDRKQTRTRSNDFCTTRSATIPSSACVRECPPSGIFRTCPHQLHNQTVGSPIPFGVDSSHASVPAEFDLSDQSSGTPWPARDTQNRTLQRTMEESFEHCRFSKTPSDELPILNDLVAQAVSKSPEELALDPIAFAIMSGNRQTFECVH</sequence>
<evidence type="ECO:0000256" key="1">
    <source>
        <dbReference type="SAM" id="MobiDB-lite"/>
    </source>
</evidence>
<accession>A0A8H6N0L8</accession>
<dbReference type="EMBL" id="WIGN01000037">
    <property type="protein sequence ID" value="KAF6815208.1"/>
    <property type="molecule type" value="Genomic_DNA"/>
</dbReference>
<feature type="region of interest" description="Disordered" evidence="1">
    <location>
        <begin position="96"/>
        <end position="121"/>
    </location>
</feature>
<protein>
    <recommendedName>
        <fullName evidence="4">Clr5 domain-containing protein</fullName>
    </recommendedName>
</protein>